<keyword evidence="1" id="KW-0812">Transmembrane</keyword>
<protein>
    <recommendedName>
        <fullName evidence="4">DUF3021 domain-containing protein</fullName>
    </recommendedName>
</protein>
<dbReference type="Proteomes" id="UP000037540">
    <property type="component" value="Unassembled WGS sequence"/>
</dbReference>
<name>A0A9Q1UWA3_CLOBO</name>
<evidence type="ECO:0008006" key="4">
    <source>
        <dbReference type="Google" id="ProtNLM"/>
    </source>
</evidence>
<feature type="transmembrane region" description="Helical" evidence="1">
    <location>
        <begin position="43"/>
        <end position="63"/>
    </location>
</feature>
<dbReference type="AlphaFoldDB" id="A0A9Q1UWA3"/>
<keyword evidence="1" id="KW-0472">Membrane</keyword>
<feature type="transmembrane region" description="Helical" evidence="1">
    <location>
        <begin position="100"/>
        <end position="122"/>
    </location>
</feature>
<evidence type="ECO:0000313" key="2">
    <source>
        <dbReference type="EMBL" id="KOA84098.1"/>
    </source>
</evidence>
<organism evidence="2 3">
    <name type="scientific">Clostridium botulinum</name>
    <dbReference type="NCBI Taxonomy" id="1491"/>
    <lineage>
        <taxon>Bacteria</taxon>
        <taxon>Bacillati</taxon>
        <taxon>Bacillota</taxon>
        <taxon>Clostridia</taxon>
        <taxon>Eubacteriales</taxon>
        <taxon>Clostridiaceae</taxon>
        <taxon>Clostridium</taxon>
    </lineage>
</organism>
<reference evidence="2 3" key="1">
    <citation type="submission" date="2015-07" db="EMBL/GenBank/DDBJ databases">
        <title>Draft genome sequences of 17 French Clostridium botulinum group III.</title>
        <authorList>
            <person name="Woudstra C."/>
            <person name="Le Marechal C."/>
            <person name="Souillard R."/>
            <person name="Bayon-Auboyer M.-H."/>
            <person name="Dessouter D."/>
            <person name="Fach P."/>
        </authorList>
    </citation>
    <scope>NUCLEOTIDE SEQUENCE [LARGE SCALE GENOMIC DNA]</scope>
    <source>
        <strain evidence="2 3">12LNRI-CD</strain>
    </source>
</reference>
<evidence type="ECO:0000313" key="3">
    <source>
        <dbReference type="Proteomes" id="UP000037540"/>
    </source>
</evidence>
<dbReference type="EMBL" id="LGVR01000073">
    <property type="protein sequence ID" value="KOA84098.1"/>
    <property type="molecule type" value="Genomic_DNA"/>
</dbReference>
<proteinExistence type="predicted"/>
<comment type="caution">
    <text evidence="2">The sequence shown here is derived from an EMBL/GenBank/DDBJ whole genome shotgun (WGS) entry which is preliminary data.</text>
</comment>
<evidence type="ECO:0000256" key="1">
    <source>
        <dbReference type="SAM" id="Phobius"/>
    </source>
</evidence>
<feature type="transmembrane region" description="Helical" evidence="1">
    <location>
        <begin position="70"/>
        <end position="88"/>
    </location>
</feature>
<gene>
    <name evidence="2" type="ORF">ADU74_11650</name>
</gene>
<keyword evidence="1" id="KW-1133">Transmembrane helix</keyword>
<accession>A0A9Q1UWA3</accession>
<sequence length="132" mass="15455">MKQLINTFISILISIFLSMFSILIFLFTIIIDGDIPPNISFEDVIFCLVINTIYLLFQLVYILKSSNIQTLIVFNVFFTTWIMSFWVMATINDLTHRHSIYSIIIWIMGFSSNLVVFGLYLYKKIYGINKEV</sequence>
<dbReference type="RefSeq" id="WP_013721047.1">
    <property type="nucleotide sequence ID" value="NZ_LGVP01000054.1"/>
</dbReference>
<feature type="transmembrane region" description="Helical" evidence="1">
    <location>
        <begin position="7"/>
        <end position="31"/>
    </location>
</feature>